<protein>
    <submittedName>
        <fullName evidence="3">Cysteine hydrolase</fullName>
    </submittedName>
</protein>
<dbReference type="CDD" id="cd00431">
    <property type="entry name" value="cysteine_hydrolases"/>
    <property type="match status" value="1"/>
</dbReference>
<dbReference type="PANTHER" id="PTHR43540:SF6">
    <property type="entry name" value="ISOCHORISMATASE-LIKE DOMAIN-CONTAINING PROTEIN"/>
    <property type="match status" value="1"/>
</dbReference>
<comment type="caution">
    <text evidence="3">The sequence shown here is derived from an EMBL/GenBank/DDBJ whole genome shotgun (WGS) entry which is preliminary data.</text>
</comment>
<dbReference type="InterPro" id="IPR036380">
    <property type="entry name" value="Isochorismatase-like_sf"/>
</dbReference>
<organism evidence="3 4">
    <name type="scientific">Rhizobium rhizophilum</name>
    <dbReference type="NCBI Taxonomy" id="1850373"/>
    <lineage>
        <taxon>Bacteria</taxon>
        <taxon>Pseudomonadati</taxon>
        <taxon>Pseudomonadota</taxon>
        <taxon>Alphaproteobacteria</taxon>
        <taxon>Hyphomicrobiales</taxon>
        <taxon>Rhizobiaceae</taxon>
        <taxon>Rhizobium/Agrobacterium group</taxon>
        <taxon>Rhizobium</taxon>
    </lineage>
</organism>
<name>A0ABY2QXJ7_9HYPH</name>
<gene>
    <name evidence="3" type="ORF">E9677_09730</name>
</gene>
<dbReference type="Pfam" id="PF00857">
    <property type="entry name" value="Isochorismatase"/>
    <property type="match status" value="1"/>
</dbReference>
<keyword evidence="4" id="KW-1185">Reference proteome</keyword>
<dbReference type="InterPro" id="IPR050272">
    <property type="entry name" value="Isochorismatase-like_hydrls"/>
</dbReference>
<evidence type="ECO:0000313" key="3">
    <source>
        <dbReference type="EMBL" id="THV15614.1"/>
    </source>
</evidence>
<proteinExistence type="predicted"/>
<evidence type="ECO:0000256" key="1">
    <source>
        <dbReference type="ARBA" id="ARBA00022801"/>
    </source>
</evidence>
<dbReference type="SUPFAM" id="SSF52499">
    <property type="entry name" value="Isochorismatase-like hydrolases"/>
    <property type="match status" value="1"/>
</dbReference>
<sequence>MKPCLLIIDLQNDFLASLETSVVTSLVASTNRLTRAFRGEALPIVWIRQEFRADLSDAFLEMRDKNVASVIEGTEGAQLHPELEVSENDETIIKKRYSAFFGTTLDQYLQARTIDHLVICGINTHACIRTAAIDAYQRDYRVLLPRECIGSYDDEHALITLRYLDGKIARVVGIEDVVEMVWQDRCPAHV</sequence>
<dbReference type="InterPro" id="IPR000868">
    <property type="entry name" value="Isochorismatase-like_dom"/>
</dbReference>
<accession>A0ABY2QXJ7</accession>
<feature type="domain" description="Isochorismatase-like" evidence="2">
    <location>
        <begin position="4"/>
        <end position="175"/>
    </location>
</feature>
<evidence type="ECO:0000313" key="4">
    <source>
        <dbReference type="Proteomes" id="UP000309667"/>
    </source>
</evidence>
<dbReference type="PANTHER" id="PTHR43540">
    <property type="entry name" value="PEROXYUREIDOACRYLATE/UREIDOACRYLATE AMIDOHYDROLASE-RELATED"/>
    <property type="match status" value="1"/>
</dbReference>
<reference evidence="3 4" key="1">
    <citation type="submission" date="2019-04" db="EMBL/GenBank/DDBJ databases">
        <title>Genome sequence of strain 7209-2.</title>
        <authorList>
            <person name="Gao J."/>
            <person name="Sun J."/>
        </authorList>
    </citation>
    <scope>NUCLEOTIDE SEQUENCE [LARGE SCALE GENOMIC DNA]</scope>
    <source>
        <strain evidence="3 4">7209-2</strain>
    </source>
</reference>
<evidence type="ECO:0000259" key="2">
    <source>
        <dbReference type="Pfam" id="PF00857"/>
    </source>
</evidence>
<dbReference type="Proteomes" id="UP000309667">
    <property type="component" value="Unassembled WGS sequence"/>
</dbReference>
<keyword evidence="1 3" id="KW-0378">Hydrolase</keyword>
<dbReference type="EMBL" id="STGT01000002">
    <property type="protein sequence ID" value="THV15614.1"/>
    <property type="molecule type" value="Genomic_DNA"/>
</dbReference>
<dbReference type="RefSeq" id="WP_136557886.1">
    <property type="nucleotide sequence ID" value="NZ_STGT01000002.1"/>
</dbReference>
<dbReference type="GO" id="GO:0016787">
    <property type="term" value="F:hydrolase activity"/>
    <property type="evidence" value="ECO:0007669"/>
    <property type="project" value="UniProtKB-KW"/>
</dbReference>
<dbReference type="Gene3D" id="3.40.50.850">
    <property type="entry name" value="Isochorismatase-like"/>
    <property type="match status" value="1"/>
</dbReference>